<gene>
    <name evidence="2" type="ORF">TELCIR_17187</name>
</gene>
<dbReference type="InterPro" id="IPR001563">
    <property type="entry name" value="Peptidase_S10"/>
</dbReference>
<name>A0A2G9TTF3_TELCI</name>
<dbReference type="GO" id="GO:0004185">
    <property type="term" value="F:serine-type carboxypeptidase activity"/>
    <property type="evidence" value="ECO:0007669"/>
    <property type="project" value="InterPro"/>
</dbReference>
<evidence type="ECO:0000313" key="2">
    <source>
        <dbReference type="EMBL" id="PIO61291.1"/>
    </source>
</evidence>
<dbReference type="Pfam" id="PF00450">
    <property type="entry name" value="Peptidase_S10"/>
    <property type="match status" value="1"/>
</dbReference>
<dbReference type="SUPFAM" id="SSF53474">
    <property type="entry name" value="alpha/beta-Hydrolases"/>
    <property type="match status" value="1"/>
</dbReference>
<evidence type="ECO:0000313" key="3">
    <source>
        <dbReference type="Proteomes" id="UP000230423"/>
    </source>
</evidence>
<dbReference type="EMBL" id="KZ353871">
    <property type="protein sequence ID" value="PIO61291.1"/>
    <property type="molecule type" value="Genomic_DNA"/>
</dbReference>
<keyword evidence="3" id="KW-1185">Reference proteome</keyword>
<organism evidence="2 3">
    <name type="scientific">Teladorsagia circumcincta</name>
    <name type="common">Brown stomach worm</name>
    <name type="synonym">Ostertagia circumcincta</name>
    <dbReference type="NCBI Taxonomy" id="45464"/>
    <lineage>
        <taxon>Eukaryota</taxon>
        <taxon>Metazoa</taxon>
        <taxon>Ecdysozoa</taxon>
        <taxon>Nematoda</taxon>
        <taxon>Chromadorea</taxon>
        <taxon>Rhabditida</taxon>
        <taxon>Rhabditina</taxon>
        <taxon>Rhabditomorpha</taxon>
        <taxon>Strongyloidea</taxon>
        <taxon>Trichostrongylidae</taxon>
        <taxon>Teladorsagia</taxon>
    </lineage>
</organism>
<reference evidence="2 3" key="1">
    <citation type="submission" date="2015-09" db="EMBL/GenBank/DDBJ databases">
        <title>Draft genome of the parasitic nematode Teladorsagia circumcincta isolate WARC Sus (inbred).</title>
        <authorList>
            <person name="Mitreva M."/>
        </authorList>
    </citation>
    <scope>NUCLEOTIDE SEQUENCE [LARGE SCALE GENOMIC DNA]</scope>
    <source>
        <strain evidence="2 3">S</strain>
    </source>
</reference>
<dbReference type="Gene3D" id="3.40.50.1820">
    <property type="entry name" value="alpha/beta hydrolase"/>
    <property type="match status" value="1"/>
</dbReference>
<evidence type="ECO:0008006" key="4">
    <source>
        <dbReference type="Google" id="ProtNLM"/>
    </source>
</evidence>
<comment type="similarity">
    <text evidence="1">Belongs to the peptidase S10 family.</text>
</comment>
<dbReference type="PANTHER" id="PTHR11802:SF418">
    <property type="entry name" value="SERINE CARBOXYPEPTIDASE CTSA-1.1"/>
    <property type="match status" value="1"/>
</dbReference>
<dbReference type="GO" id="GO:0006508">
    <property type="term" value="P:proteolysis"/>
    <property type="evidence" value="ECO:0007669"/>
    <property type="project" value="InterPro"/>
</dbReference>
<evidence type="ECO:0000256" key="1">
    <source>
        <dbReference type="ARBA" id="ARBA00009431"/>
    </source>
</evidence>
<sequence>MASGGAERFVESQSDSKKDPLIFWFNGGPGCSSMDGLLNEMGPYFVNLDGKSLRENPDSWNKQTLGKTPWTFNHQIAGFKTLYKGLTFIT</sequence>
<accession>A0A2G9TTF3</accession>
<dbReference type="OrthoDB" id="735686at2759"/>
<dbReference type="Proteomes" id="UP000230423">
    <property type="component" value="Unassembled WGS sequence"/>
</dbReference>
<proteinExistence type="inferred from homology"/>
<dbReference type="PANTHER" id="PTHR11802">
    <property type="entry name" value="SERINE PROTEASE FAMILY S10 SERINE CARBOXYPEPTIDASE"/>
    <property type="match status" value="1"/>
</dbReference>
<dbReference type="AlphaFoldDB" id="A0A2G9TTF3"/>
<feature type="non-terminal residue" evidence="2">
    <location>
        <position position="90"/>
    </location>
</feature>
<dbReference type="InterPro" id="IPR029058">
    <property type="entry name" value="AB_hydrolase_fold"/>
</dbReference>
<protein>
    <recommendedName>
        <fullName evidence="4">Serine carboxypeptidase</fullName>
    </recommendedName>
</protein>